<dbReference type="Gene3D" id="3.30.420.180">
    <property type="entry name" value="CobE/GbiG C-terminal domain"/>
    <property type="match status" value="1"/>
</dbReference>
<comment type="caution">
    <text evidence="4">The sequence shown here is derived from an EMBL/GenBank/DDBJ whole genome shotgun (WGS) entry which is preliminary data.</text>
</comment>
<accession>A0A923LBB7</accession>
<dbReference type="Pfam" id="PF11760">
    <property type="entry name" value="CbiG_N"/>
    <property type="match status" value="1"/>
</dbReference>
<dbReference type="AlphaFoldDB" id="A0A923LBB7"/>
<reference evidence="4" key="1">
    <citation type="submission" date="2020-08" db="EMBL/GenBank/DDBJ databases">
        <title>Genome public.</title>
        <authorList>
            <person name="Liu C."/>
            <person name="Sun Q."/>
        </authorList>
    </citation>
    <scope>NUCLEOTIDE SEQUENCE</scope>
    <source>
        <strain evidence="4">NSJ-68</strain>
    </source>
</reference>
<dbReference type="Pfam" id="PF11761">
    <property type="entry name" value="CbiG_mid"/>
    <property type="match status" value="1"/>
</dbReference>
<dbReference type="GO" id="GO:0009236">
    <property type="term" value="P:cobalamin biosynthetic process"/>
    <property type="evidence" value="ECO:0007669"/>
    <property type="project" value="InterPro"/>
</dbReference>
<dbReference type="SUPFAM" id="SSF159672">
    <property type="entry name" value="CbiG N-terminal domain-like"/>
    <property type="match status" value="1"/>
</dbReference>
<dbReference type="PANTHER" id="PTHR37477">
    <property type="entry name" value="COBALT-PRECORRIN-5A HYDROLASE"/>
    <property type="match status" value="1"/>
</dbReference>
<name>A0A923LBB7_9FIRM</name>
<evidence type="ECO:0000313" key="5">
    <source>
        <dbReference type="Proteomes" id="UP000649345"/>
    </source>
</evidence>
<keyword evidence="5" id="KW-1185">Reference proteome</keyword>
<proteinExistence type="predicted"/>
<dbReference type="InterPro" id="IPR038029">
    <property type="entry name" value="GbiG_N_sf"/>
</dbReference>
<dbReference type="GO" id="GO:0016787">
    <property type="term" value="F:hydrolase activity"/>
    <property type="evidence" value="ECO:0007669"/>
    <property type="project" value="UniProtKB-KW"/>
</dbReference>
<dbReference type="Pfam" id="PF01890">
    <property type="entry name" value="CbiG_C"/>
    <property type="match status" value="1"/>
</dbReference>
<feature type="domain" description="Cobalamin biosynthesis central region" evidence="3">
    <location>
        <begin position="140"/>
        <end position="216"/>
    </location>
</feature>
<feature type="domain" description="CobE/GbiG C-terminal" evidence="1">
    <location>
        <begin position="220"/>
        <end position="339"/>
    </location>
</feature>
<protein>
    <submittedName>
        <fullName evidence="4">Cobalt-precorrin 5A hydrolase</fullName>
    </submittedName>
</protein>
<dbReference type="RefSeq" id="WP_186871796.1">
    <property type="nucleotide sequence ID" value="NZ_JACOOR010000003.1"/>
</dbReference>
<dbReference type="Proteomes" id="UP000649345">
    <property type="component" value="Unassembled WGS sequence"/>
</dbReference>
<dbReference type="InterPro" id="IPR021745">
    <property type="entry name" value="CbiG_mid"/>
</dbReference>
<dbReference type="InterPro" id="IPR021744">
    <property type="entry name" value="CbiG_N"/>
</dbReference>
<organism evidence="4 5">
    <name type="scientific">Anaerosacchariphilus hominis</name>
    <dbReference type="NCBI Taxonomy" id="2763017"/>
    <lineage>
        <taxon>Bacteria</taxon>
        <taxon>Bacillati</taxon>
        <taxon>Bacillota</taxon>
        <taxon>Clostridia</taxon>
        <taxon>Lachnospirales</taxon>
        <taxon>Lachnospiraceae</taxon>
        <taxon>Anaerosacchariphilus</taxon>
    </lineage>
</organism>
<evidence type="ECO:0000259" key="3">
    <source>
        <dbReference type="Pfam" id="PF11761"/>
    </source>
</evidence>
<dbReference type="InterPro" id="IPR052553">
    <property type="entry name" value="CbiG_hydrolase"/>
</dbReference>
<evidence type="ECO:0000313" key="4">
    <source>
        <dbReference type="EMBL" id="MBC5659436.1"/>
    </source>
</evidence>
<dbReference type="InterPro" id="IPR002750">
    <property type="entry name" value="CobE/GbiG_C"/>
</dbReference>
<dbReference type="SUPFAM" id="SSF159664">
    <property type="entry name" value="CobE/GbiG C-terminal domain-like"/>
    <property type="match status" value="1"/>
</dbReference>
<dbReference type="InterPro" id="IPR036518">
    <property type="entry name" value="CobE/GbiG_C_sf"/>
</dbReference>
<sequence length="348" mass="37551">MKLAIIAFTRSGSMFAKRIRDVYEQKGNACVCCCKGKDAAGWGLPILDSSLKEWAGEMFRECDGLLFIGAAGIAVRTIAPFIVSKASDPAVLVMDEQGHFVISLLSGHLGGANGLAREIAALVGAVPVITTATDAGGRFSVDDFARRENMYLDSLPLAKEVAADILEQRTIGLYSDFEVAGPIPPELSIQKKDGLGISISVDETYDPFPRTLHLVPRIAVLGIGCKKGTPKEKIQELVEQVLRQNQLSGHAIAKVASIDLKKEEPGLVEFCRQWDLPFLVYSAEELSEVECDGGFSESSFVRQITGVGNVCERSALRAAGRKKLFQRKVARDGVTVAIALGEYTVNFG</sequence>
<dbReference type="Gene3D" id="3.40.50.11220">
    <property type="match status" value="1"/>
</dbReference>
<keyword evidence="4" id="KW-0378">Hydrolase</keyword>
<evidence type="ECO:0000259" key="1">
    <source>
        <dbReference type="Pfam" id="PF01890"/>
    </source>
</evidence>
<evidence type="ECO:0000259" key="2">
    <source>
        <dbReference type="Pfam" id="PF11760"/>
    </source>
</evidence>
<dbReference type="PANTHER" id="PTHR37477:SF1">
    <property type="entry name" value="COBALT-PRECORRIN-5A HYDROLASE"/>
    <property type="match status" value="1"/>
</dbReference>
<feature type="domain" description="Cobalamin synthesis G N-terminal" evidence="2">
    <location>
        <begin position="54"/>
        <end position="134"/>
    </location>
</feature>
<dbReference type="EMBL" id="JACOOR010000003">
    <property type="protein sequence ID" value="MBC5659436.1"/>
    <property type="molecule type" value="Genomic_DNA"/>
</dbReference>
<gene>
    <name evidence="4" type="ORF">H8S44_06595</name>
</gene>